<evidence type="ECO:0000259" key="8">
    <source>
        <dbReference type="Pfam" id="PF03807"/>
    </source>
</evidence>
<dbReference type="RefSeq" id="WP_008599624.1">
    <property type="nucleotide sequence ID" value="NZ_AMRV01000001.1"/>
</dbReference>
<evidence type="ECO:0000313" key="11">
    <source>
        <dbReference type="Proteomes" id="UP000011717"/>
    </source>
</evidence>
<dbReference type="Pfam" id="PF14748">
    <property type="entry name" value="P5CR_dimer"/>
    <property type="match status" value="1"/>
</dbReference>
<gene>
    <name evidence="4" type="primary">proC</name>
    <name evidence="10" type="ORF">C725_0234</name>
</gene>
<dbReference type="EC" id="1.5.1.2" evidence="4 5"/>
<keyword evidence="2 4" id="KW-0521">NADP</keyword>
<evidence type="ECO:0000313" key="10">
    <source>
        <dbReference type="EMBL" id="EMD84304.1"/>
    </source>
</evidence>
<keyword evidence="4 7" id="KW-0028">Amino-acid biosynthesis</keyword>
<comment type="catalytic activity">
    <reaction evidence="4 7">
        <text>L-proline + NADP(+) = (S)-1-pyrroline-5-carboxylate + NADPH + 2 H(+)</text>
        <dbReference type="Rhea" id="RHEA:14109"/>
        <dbReference type="ChEBI" id="CHEBI:15378"/>
        <dbReference type="ChEBI" id="CHEBI:17388"/>
        <dbReference type="ChEBI" id="CHEBI:57783"/>
        <dbReference type="ChEBI" id="CHEBI:58349"/>
        <dbReference type="ChEBI" id="CHEBI:60039"/>
        <dbReference type="EC" id="1.5.1.2"/>
    </reaction>
</comment>
<dbReference type="SUPFAM" id="SSF48179">
    <property type="entry name" value="6-phosphogluconate dehydrogenase C-terminal domain-like"/>
    <property type="match status" value="1"/>
</dbReference>
<dbReference type="InterPro" id="IPR036291">
    <property type="entry name" value="NAD(P)-bd_dom_sf"/>
</dbReference>
<dbReference type="PATRIC" id="fig|1234595.3.peg.233"/>
<dbReference type="PROSITE" id="PS00521">
    <property type="entry name" value="P5CR"/>
    <property type="match status" value="1"/>
</dbReference>
<feature type="domain" description="Pyrroline-5-carboxylate reductase catalytic N-terminal" evidence="8">
    <location>
        <begin position="10"/>
        <end position="95"/>
    </location>
</feature>
<evidence type="ECO:0000256" key="5">
    <source>
        <dbReference type="NCBIfam" id="TIGR00112"/>
    </source>
</evidence>
<evidence type="ECO:0000256" key="3">
    <source>
        <dbReference type="ARBA" id="ARBA00023002"/>
    </source>
</evidence>
<evidence type="ECO:0000256" key="7">
    <source>
        <dbReference type="RuleBase" id="RU003903"/>
    </source>
</evidence>
<dbReference type="FunFam" id="1.10.3730.10:FF:000001">
    <property type="entry name" value="Pyrroline-5-carboxylate reductase"/>
    <property type="match status" value="1"/>
</dbReference>
<dbReference type="PANTHER" id="PTHR11645:SF0">
    <property type="entry name" value="PYRROLINE-5-CARBOXYLATE REDUCTASE 3"/>
    <property type="match status" value="1"/>
</dbReference>
<comment type="similarity">
    <text evidence="1 4 7">Belongs to the pyrroline-5-carboxylate reductase family.</text>
</comment>
<name>M2TCE2_9SPHN</name>
<comment type="subcellular location">
    <subcellularLocation>
        <location evidence="4">Cytoplasm</location>
    </subcellularLocation>
</comment>
<dbReference type="SUPFAM" id="SSF51735">
    <property type="entry name" value="NAD(P)-binding Rossmann-fold domains"/>
    <property type="match status" value="1"/>
</dbReference>
<dbReference type="HAMAP" id="MF_01925">
    <property type="entry name" value="P5C_reductase"/>
    <property type="match status" value="1"/>
</dbReference>
<evidence type="ECO:0000256" key="1">
    <source>
        <dbReference type="ARBA" id="ARBA00005525"/>
    </source>
</evidence>
<dbReference type="NCBIfam" id="TIGR00112">
    <property type="entry name" value="proC"/>
    <property type="match status" value="1"/>
</dbReference>
<dbReference type="InterPro" id="IPR000304">
    <property type="entry name" value="Pyrroline-COOH_reductase"/>
</dbReference>
<sequence>MQNKLGTLWLVGAGNMGGALLRRWIKSGIFDRCVIIDPAETPPPEGAERRESIQAADGTPDYVVMAVKPHIAKAAAKGLAERLSDDTVTISVMAGASLGTLKSLVKKGRHVRAMPNTPTQIGKGVTGLYSDDLDDSGKTKVASIFEATGDAHWLDAESDFDALTAVSGSGPAYVFRMVEALSAAGEWAGLDAELARRLARQTIIGAGALLQEDERTAGELRRAVTSPGGTTEAGLEALDEEPGLPAIMRNVVRAASQRSRELGQENEG</sequence>
<feature type="domain" description="Pyrroline-5-carboxylate reductase dimerisation" evidence="9">
    <location>
        <begin position="157"/>
        <end position="262"/>
    </location>
</feature>
<dbReference type="OrthoDB" id="9805754at2"/>
<protein>
    <recommendedName>
        <fullName evidence="4 5">Pyrroline-5-carboxylate reductase</fullName>
        <shortName evidence="4">P5C reductase</shortName>
        <shortName evidence="4">P5CR</shortName>
        <ecNumber evidence="4 5">1.5.1.2</ecNumber>
    </recommendedName>
    <alternativeName>
        <fullName evidence="4">PCA reductase</fullName>
    </alternativeName>
</protein>
<dbReference type="UniPathway" id="UPA00098">
    <property type="reaction ID" value="UER00361"/>
</dbReference>
<dbReference type="GO" id="GO:0004735">
    <property type="term" value="F:pyrroline-5-carboxylate reductase activity"/>
    <property type="evidence" value="ECO:0007669"/>
    <property type="project" value="UniProtKB-UniRule"/>
</dbReference>
<evidence type="ECO:0000256" key="6">
    <source>
        <dbReference type="PIRSR" id="PIRSR000193-1"/>
    </source>
</evidence>
<evidence type="ECO:0000259" key="9">
    <source>
        <dbReference type="Pfam" id="PF14748"/>
    </source>
</evidence>
<keyword evidence="3 4" id="KW-0560">Oxidoreductase</keyword>
<proteinExistence type="inferred from homology"/>
<evidence type="ECO:0000256" key="4">
    <source>
        <dbReference type="HAMAP-Rule" id="MF_01925"/>
    </source>
</evidence>
<feature type="binding site" evidence="6">
    <location>
        <begin position="66"/>
        <end position="69"/>
    </location>
    <ligand>
        <name>NADP(+)</name>
        <dbReference type="ChEBI" id="CHEBI:58349"/>
    </ligand>
</feature>
<keyword evidence="4" id="KW-0963">Cytoplasm</keyword>
<dbReference type="GO" id="GO:0005737">
    <property type="term" value="C:cytoplasm"/>
    <property type="evidence" value="ECO:0007669"/>
    <property type="project" value="UniProtKB-SubCell"/>
</dbReference>
<dbReference type="GO" id="GO:0055129">
    <property type="term" value="P:L-proline biosynthetic process"/>
    <property type="evidence" value="ECO:0007669"/>
    <property type="project" value="UniProtKB-UniRule"/>
</dbReference>
<dbReference type="InterPro" id="IPR029036">
    <property type="entry name" value="P5CR_dimer"/>
</dbReference>
<dbReference type="Pfam" id="PF03807">
    <property type="entry name" value="F420_oxidored"/>
    <property type="match status" value="1"/>
</dbReference>
<dbReference type="InterPro" id="IPR028939">
    <property type="entry name" value="P5C_Rdtase_cat_N"/>
</dbReference>
<dbReference type="Proteomes" id="UP000011717">
    <property type="component" value="Unassembled WGS sequence"/>
</dbReference>
<dbReference type="InterPro" id="IPR008927">
    <property type="entry name" value="6-PGluconate_DH-like_C_sf"/>
</dbReference>
<dbReference type="PIRSF" id="PIRSF000193">
    <property type="entry name" value="Pyrrol-5-carb_rd"/>
    <property type="match status" value="1"/>
</dbReference>
<dbReference type="PANTHER" id="PTHR11645">
    <property type="entry name" value="PYRROLINE-5-CARBOXYLATE REDUCTASE"/>
    <property type="match status" value="1"/>
</dbReference>
<dbReference type="Gene3D" id="1.10.3730.10">
    <property type="entry name" value="ProC C-terminal domain-like"/>
    <property type="match status" value="1"/>
</dbReference>
<accession>M2TCE2</accession>
<reference evidence="10 11" key="1">
    <citation type="journal article" date="2013" name="Genome Announc.">
        <title>Draft Genome Sequence of Strain JLT2015T, Belonging to the Family Sphingomonadaceae of the Alphaproteobacteria.</title>
        <authorList>
            <person name="Tang K."/>
            <person name="Liu K."/>
            <person name="Li S."/>
            <person name="Jiao N."/>
        </authorList>
    </citation>
    <scope>NUCLEOTIDE SEQUENCE [LARGE SCALE GENOMIC DNA]</scope>
    <source>
        <strain evidence="10 11">JLT2015</strain>
    </source>
</reference>
<dbReference type="EMBL" id="AMRV01000001">
    <property type="protein sequence ID" value="EMD84304.1"/>
    <property type="molecule type" value="Genomic_DNA"/>
</dbReference>
<comment type="pathway">
    <text evidence="4 7">Amino-acid biosynthesis; L-proline biosynthesis; L-proline from L-glutamate 5-semialdehyde: step 1/1.</text>
</comment>
<evidence type="ECO:0000256" key="2">
    <source>
        <dbReference type="ARBA" id="ARBA00022857"/>
    </source>
</evidence>
<comment type="caution">
    <text evidence="10">The sequence shown here is derived from an EMBL/GenBank/DDBJ whole genome shotgun (WGS) entry which is preliminary data.</text>
</comment>
<organism evidence="10 11">
    <name type="scientific">Pacificimonas flava</name>
    <dbReference type="NCBI Taxonomy" id="1234595"/>
    <lineage>
        <taxon>Bacteria</taxon>
        <taxon>Pseudomonadati</taxon>
        <taxon>Pseudomonadota</taxon>
        <taxon>Alphaproteobacteria</taxon>
        <taxon>Sphingomonadales</taxon>
        <taxon>Sphingosinicellaceae</taxon>
        <taxon>Pacificimonas</taxon>
    </lineage>
</organism>
<keyword evidence="11" id="KW-1185">Reference proteome</keyword>
<dbReference type="AlphaFoldDB" id="M2TCE2"/>
<comment type="catalytic activity">
    <reaction evidence="4">
        <text>L-proline + NAD(+) = (S)-1-pyrroline-5-carboxylate + NADH + 2 H(+)</text>
        <dbReference type="Rhea" id="RHEA:14105"/>
        <dbReference type="ChEBI" id="CHEBI:15378"/>
        <dbReference type="ChEBI" id="CHEBI:17388"/>
        <dbReference type="ChEBI" id="CHEBI:57540"/>
        <dbReference type="ChEBI" id="CHEBI:57945"/>
        <dbReference type="ChEBI" id="CHEBI:60039"/>
        <dbReference type="EC" id="1.5.1.2"/>
    </reaction>
</comment>
<comment type="function">
    <text evidence="4">Catalyzes the reduction of 1-pyrroline-5-carboxylate (PCA) to L-proline.</text>
</comment>
<dbReference type="Gene3D" id="3.40.50.720">
    <property type="entry name" value="NAD(P)-binding Rossmann-like Domain"/>
    <property type="match status" value="1"/>
</dbReference>
<keyword evidence="4 7" id="KW-0641">Proline biosynthesis</keyword>
<dbReference type="InterPro" id="IPR053790">
    <property type="entry name" value="P5CR-like_CS"/>
</dbReference>